<feature type="non-terminal residue" evidence="2">
    <location>
        <position position="1"/>
    </location>
</feature>
<sequence>MRQRRWRGSGGPRREAASVARVLRPEAWGGIGGADPAARGVGRGRRHGSCSSSSPATRTPPCSIASSAYSLTWRLLRALVACFLAQRRLLLPGQKVGKRTPPDSKPGAPEPAPRSEAEAAAYQQPQAPPVSTKGDAHPTRPWVGKMGKEVVVCTNHFLVQVAADNIVHCNLSGSRCQTWLQCATAAAPTTTQAGLAQQRLIRIHASQQRQGADPNGLEHAERLAVRAGVGGQDVHDGRDDTESNNPRPRAPRRGEGGQARQADQHGPRIQAAALLVDGSDQPDQLFYDEAIAVIEHPHGHLSGLEAEAEIKEEAKAKR</sequence>
<dbReference type="Proteomes" id="UP000324897">
    <property type="component" value="Chromosome 2"/>
</dbReference>
<protein>
    <submittedName>
        <fullName evidence="2">Uncharacterized protein</fullName>
    </submittedName>
</protein>
<evidence type="ECO:0000313" key="3">
    <source>
        <dbReference type="Proteomes" id="UP000324897"/>
    </source>
</evidence>
<accession>A0A5J9UQ66</accession>
<keyword evidence="3" id="KW-1185">Reference proteome</keyword>
<reference evidence="2 3" key="1">
    <citation type="journal article" date="2019" name="Sci. Rep.">
        <title>A high-quality genome of Eragrostis curvula grass provides insights into Poaceae evolution and supports new strategies to enhance forage quality.</title>
        <authorList>
            <person name="Carballo J."/>
            <person name="Santos B.A.C.M."/>
            <person name="Zappacosta D."/>
            <person name="Garbus I."/>
            <person name="Selva J.P."/>
            <person name="Gallo C.A."/>
            <person name="Diaz A."/>
            <person name="Albertini E."/>
            <person name="Caccamo M."/>
            <person name="Echenique V."/>
        </authorList>
    </citation>
    <scope>NUCLEOTIDE SEQUENCE [LARGE SCALE GENOMIC DNA]</scope>
    <source>
        <strain evidence="3">cv. Victoria</strain>
        <tissue evidence="2">Leaf</tissue>
    </source>
</reference>
<dbReference type="AlphaFoldDB" id="A0A5J9UQ66"/>
<evidence type="ECO:0000313" key="2">
    <source>
        <dbReference type="EMBL" id="TVU25421.1"/>
    </source>
</evidence>
<feature type="region of interest" description="Disordered" evidence="1">
    <location>
        <begin position="94"/>
        <end position="142"/>
    </location>
</feature>
<organism evidence="2 3">
    <name type="scientific">Eragrostis curvula</name>
    <name type="common">weeping love grass</name>
    <dbReference type="NCBI Taxonomy" id="38414"/>
    <lineage>
        <taxon>Eukaryota</taxon>
        <taxon>Viridiplantae</taxon>
        <taxon>Streptophyta</taxon>
        <taxon>Embryophyta</taxon>
        <taxon>Tracheophyta</taxon>
        <taxon>Spermatophyta</taxon>
        <taxon>Magnoliopsida</taxon>
        <taxon>Liliopsida</taxon>
        <taxon>Poales</taxon>
        <taxon>Poaceae</taxon>
        <taxon>PACMAD clade</taxon>
        <taxon>Chloridoideae</taxon>
        <taxon>Eragrostideae</taxon>
        <taxon>Eragrostidinae</taxon>
        <taxon>Eragrostis</taxon>
    </lineage>
</organism>
<dbReference type="EMBL" id="RWGY01000013">
    <property type="protein sequence ID" value="TVU25421.1"/>
    <property type="molecule type" value="Genomic_DNA"/>
</dbReference>
<gene>
    <name evidence="2" type="ORF">EJB05_27916</name>
</gene>
<feature type="region of interest" description="Disordered" evidence="1">
    <location>
        <begin position="27"/>
        <end position="61"/>
    </location>
</feature>
<comment type="caution">
    <text evidence="2">The sequence shown here is derived from an EMBL/GenBank/DDBJ whole genome shotgun (WGS) entry which is preliminary data.</text>
</comment>
<name>A0A5J9UQ66_9POAL</name>
<dbReference type="Gramene" id="TVU25421">
    <property type="protein sequence ID" value="TVU25421"/>
    <property type="gene ID" value="EJB05_27916"/>
</dbReference>
<proteinExistence type="predicted"/>
<feature type="region of interest" description="Disordered" evidence="1">
    <location>
        <begin position="228"/>
        <end position="269"/>
    </location>
</feature>
<evidence type="ECO:0000256" key="1">
    <source>
        <dbReference type="SAM" id="MobiDB-lite"/>
    </source>
</evidence>